<dbReference type="AlphaFoldDB" id="A0A1F5PKC4"/>
<evidence type="ECO:0000256" key="1">
    <source>
        <dbReference type="SAM" id="Phobius"/>
    </source>
</evidence>
<accession>A0A1F5PKC4</accession>
<feature type="transmembrane region" description="Helical" evidence="1">
    <location>
        <begin position="55"/>
        <end position="76"/>
    </location>
</feature>
<keyword evidence="1" id="KW-0472">Membrane</keyword>
<protein>
    <submittedName>
        <fullName evidence="2">Uncharacterized protein</fullName>
    </submittedName>
</protein>
<evidence type="ECO:0000313" key="3">
    <source>
        <dbReference type="Proteomes" id="UP000177682"/>
    </source>
</evidence>
<evidence type="ECO:0000313" key="2">
    <source>
        <dbReference type="EMBL" id="OGE90395.1"/>
    </source>
</evidence>
<keyword evidence="1" id="KW-0812">Transmembrane</keyword>
<dbReference type="Proteomes" id="UP000177682">
    <property type="component" value="Unassembled WGS sequence"/>
</dbReference>
<comment type="caution">
    <text evidence="2">The sequence shown here is derived from an EMBL/GenBank/DDBJ whole genome shotgun (WGS) entry which is preliminary data.</text>
</comment>
<feature type="transmembrane region" description="Helical" evidence="1">
    <location>
        <begin position="25"/>
        <end position="43"/>
    </location>
</feature>
<dbReference type="EMBL" id="MFEY01000007">
    <property type="protein sequence ID" value="OGE90395.1"/>
    <property type="molecule type" value="Genomic_DNA"/>
</dbReference>
<keyword evidence="1" id="KW-1133">Transmembrane helix</keyword>
<gene>
    <name evidence="2" type="ORF">A3E29_04925</name>
</gene>
<proteinExistence type="predicted"/>
<feature type="transmembrane region" description="Helical" evidence="1">
    <location>
        <begin position="88"/>
        <end position="110"/>
    </location>
</feature>
<reference evidence="2 3" key="1">
    <citation type="journal article" date="2016" name="Nat. Commun.">
        <title>Thousands of microbial genomes shed light on interconnected biogeochemical processes in an aquifer system.</title>
        <authorList>
            <person name="Anantharaman K."/>
            <person name="Brown C.T."/>
            <person name="Hug L.A."/>
            <person name="Sharon I."/>
            <person name="Castelle C.J."/>
            <person name="Probst A.J."/>
            <person name="Thomas B.C."/>
            <person name="Singh A."/>
            <person name="Wilkins M.J."/>
            <person name="Karaoz U."/>
            <person name="Brodie E.L."/>
            <person name="Williams K.H."/>
            <person name="Hubbard S.S."/>
            <person name="Banfield J.F."/>
        </authorList>
    </citation>
    <scope>NUCLEOTIDE SEQUENCE [LARGE SCALE GENOMIC DNA]</scope>
</reference>
<name>A0A1F5PKC4_9BACT</name>
<organism evidence="2 3">
    <name type="scientific">Candidatus Doudnabacteria bacterium RIFCSPHIGHO2_12_FULL_48_16</name>
    <dbReference type="NCBI Taxonomy" id="1817838"/>
    <lineage>
        <taxon>Bacteria</taxon>
        <taxon>Candidatus Doudnaibacteriota</taxon>
    </lineage>
</organism>
<sequence length="133" mass="15913">MFDQINNYYFWFSQPAAAFSPEDKFLLIKFASTFGVGLILWIISTQVKDSVIRKLLMRFVRLSLTIGASGLFWVGLRFENTPIFSLRYWAGLILLIGLVWLLFIFKYLIWQFRKDRTEMRREQLKNKYLPNKK</sequence>